<gene>
    <name evidence="17" type="ORF">COA07_13535</name>
</gene>
<evidence type="ECO:0000256" key="9">
    <source>
        <dbReference type="ARBA" id="ARBA00023136"/>
    </source>
</evidence>
<keyword evidence="11 12" id="KW-0998">Cell outer membrane</keyword>
<keyword evidence="7" id="KW-0406">Ion transport</keyword>
<dbReference type="Pfam" id="PF00593">
    <property type="entry name" value="TonB_dep_Rec_b-barrel"/>
    <property type="match status" value="1"/>
</dbReference>
<protein>
    <submittedName>
        <fullName evidence="17">TonB-dependent siderophore receptor</fullName>
    </submittedName>
</protein>
<feature type="signal peptide" evidence="14">
    <location>
        <begin position="1"/>
        <end position="23"/>
    </location>
</feature>
<keyword evidence="18" id="KW-1185">Reference proteome</keyword>
<evidence type="ECO:0000256" key="13">
    <source>
        <dbReference type="RuleBase" id="RU003357"/>
    </source>
</evidence>
<dbReference type="Gene3D" id="2.170.130.10">
    <property type="entry name" value="TonB-dependent receptor, plug domain"/>
    <property type="match status" value="1"/>
</dbReference>
<evidence type="ECO:0000256" key="1">
    <source>
        <dbReference type="ARBA" id="ARBA00004571"/>
    </source>
</evidence>
<feature type="domain" description="TonB-dependent receptor plug" evidence="16">
    <location>
        <begin position="79"/>
        <end position="179"/>
    </location>
</feature>
<keyword evidence="3 12" id="KW-0813">Transport</keyword>
<evidence type="ECO:0000256" key="14">
    <source>
        <dbReference type="SAM" id="SignalP"/>
    </source>
</evidence>
<dbReference type="Gene3D" id="2.40.170.20">
    <property type="entry name" value="TonB-dependent receptor, beta-barrel domain"/>
    <property type="match status" value="1"/>
</dbReference>
<evidence type="ECO:0000256" key="2">
    <source>
        <dbReference type="ARBA" id="ARBA00009810"/>
    </source>
</evidence>
<keyword evidence="6 14" id="KW-0732">Signal</keyword>
<keyword evidence="5 12" id="KW-0812">Transmembrane</keyword>
<comment type="similarity">
    <text evidence="2 12 13">Belongs to the TonB-dependent receptor family.</text>
</comment>
<proteinExistence type="inferred from homology"/>
<keyword evidence="9 12" id="KW-0472">Membrane</keyword>
<comment type="caution">
    <text evidence="17">The sequence shown here is derived from an EMBL/GenBank/DDBJ whole genome shotgun (WGS) entry which is preliminary data.</text>
</comment>
<evidence type="ECO:0000313" key="17">
    <source>
        <dbReference type="EMBL" id="PCG13539.1"/>
    </source>
</evidence>
<evidence type="ECO:0000256" key="6">
    <source>
        <dbReference type="ARBA" id="ARBA00022729"/>
    </source>
</evidence>
<sequence length="823" mass="87983">MSSSVSFLALSCVGLIASAPALAAPADSAPRSDAGAGIAVAAPSDQDARARIQRDDIVVTGLAERAPAELESPKATAPLLDTPQTVTVISDQVLRKQNLLTLRDALQTIPGITFGAGEGGGGYGDSINLRGFSANNDITIDGIRDTAQYSRTDPFNLQQIEVYNGANTAFNGSGSVGGTINLVSKEPRTEALTIAQAAIGTDNYYRAAIDANEPLADNVAARLNAVYHHNDVPGRDVEKFERWGVAPAVTIGAGGPTSLTLAYVHQEDRNTPIYGVPYFNNALSGGVLPGVDRSDYYGYSNLDRQDVTVDRLTATFRHQVDEHIAVRNLTRWQRVGQYSVTSAPQGTFCLAATNRQPRATSATNAQGLPCTTTVNGTAITIPAGQWLPSGPRGLVRDQENQLLVNQTDIRLEHGTAGGIRNVANIGVSALVEDYRITSGSLLRNANGAATAPLPFLSISNPDTVYRGPINYVDTAHQRATSENIAVYAFDTLELGRAVELNGGVRWEQQRTDFRSLPLATLAPGVSQPVPAQLVPAINRERLFSWRVGAVYHPVRDVSLYAGYGNALTPSSASVRASCVSVSNAIVTNTCGVAPEKAYNYEVGAKAGLFGRRLELTAALFRNERTNYRVPSNDPALPTVQVLGGRSRVDGIALGASGNLTRAWTIFANYTYLDSQVRQSVSDYCLRNPGATGCGNSAANPDPQRGRPLVQTPAHSGSLFTTYRLPFGLELGYGLTYQGAFTTYVPVLANDVTVKTDDYLIHRAYLGYTFGKGLTLQLNVQNLTDEKYLTNVRNNIDATTGVVTGGWAMPGDRRQAVLSLFYSF</sequence>
<dbReference type="GO" id="GO:0009279">
    <property type="term" value="C:cell outer membrane"/>
    <property type="evidence" value="ECO:0007669"/>
    <property type="project" value="UniProtKB-SubCell"/>
</dbReference>
<dbReference type="InterPro" id="IPR039426">
    <property type="entry name" value="TonB-dep_rcpt-like"/>
</dbReference>
<dbReference type="CDD" id="cd01347">
    <property type="entry name" value="ligand_gated_channel"/>
    <property type="match status" value="1"/>
</dbReference>
<name>A0A2A4I4X2_9SPHN</name>
<organism evidence="17 18">
    <name type="scientific">Sphingomonas adhaesiva</name>
    <dbReference type="NCBI Taxonomy" id="28212"/>
    <lineage>
        <taxon>Bacteria</taxon>
        <taxon>Pseudomonadati</taxon>
        <taxon>Pseudomonadota</taxon>
        <taxon>Alphaproteobacteria</taxon>
        <taxon>Sphingomonadales</taxon>
        <taxon>Sphingomonadaceae</taxon>
        <taxon>Sphingomonas</taxon>
    </lineage>
</organism>
<dbReference type="InterPro" id="IPR037066">
    <property type="entry name" value="Plug_dom_sf"/>
</dbReference>
<dbReference type="PROSITE" id="PS52016">
    <property type="entry name" value="TONB_DEPENDENT_REC_3"/>
    <property type="match status" value="1"/>
</dbReference>
<feature type="chain" id="PRO_5013377083" evidence="14">
    <location>
        <begin position="24"/>
        <end position="823"/>
    </location>
</feature>
<dbReference type="PANTHER" id="PTHR32552:SF83">
    <property type="entry name" value="BLR3904 PROTEIN"/>
    <property type="match status" value="1"/>
</dbReference>
<dbReference type="EMBL" id="NWVC01000007">
    <property type="protein sequence ID" value="PCG13539.1"/>
    <property type="molecule type" value="Genomic_DNA"/>
</dbReference>
<dbReference type="PANTHER" id="PTHR32552">
    <property type="entry name" value="FERRICHROME IRON RECEPTOR-RELATED"/>
    <property type="match status" value="1"/>
</dbReference>
<evidence type="ECO:0000256" key="12">
    <source>
        <dbReference type="PROSITE-ProRule" id="PRU01360"/>
    </source>
</evidence>
<dbReference type="GO" id="GO:0015891">
    <property type="term" value="P:siderophore transport"/>
    <property type="evidence" value="ECO:0007669"/>
    <property type="project" value="UniProtKB-ARBA"/>
</dbReference>
<evidence type="ECO:0000259" key="15">
    <source>
        <dbReference type="Pfam" id="PF00593"/>
    </source>
</evidence>
<keyword evidence="10 17" id="KW-0675">Receptor</keyword>
<accession>A0A2A4I4X2</accession>
<dbReference type="FunFam" id="2.170.130.10:FF:000001">
    <property type="entry name" value="Catecholate siderophore TonB-dependent receptor"/>
    <property type="match status" value="1"/>
</dbReference>
<dbReference type="InterPro" id="IPR000531">
    <property type="entry name" value="Beta-barrel_TonB"/>
</dbReference>
<dbReference type="RefSeq" id="WP_066708619.1">
    <property type="nucleotide sequence ID" value="NZ_NWVC01000007.1"/>
</dbReference>
<evidence type="ECO:0000259" key="16">
    <source>
        <dbReference type="Pfam" id="PF07715"/>
    </source>
</evidence>
<keyword evidence="8 13" id="KW-0798">TonB box</keyword>
<evidence type="ECO:0000256" key="7">
    <source>
        <dbReference type="ARBA" id="ARBA00023065"/>
    </source>
</evidence>
<dbReference type="Pfam" id="PF07715">
    <property type="entry name" value="Plug"/>
    <property type="match status" value="1"/>
</dbReference>
<evidence type="ECO:0000256" key="5">
    <source>
        <dbReference type="ARBA" id="ARBA00022692"/>
    </source>
</evidence>
<dbReference type="InterPro" id="IPR012910">
    <property type="entry name" value="Plug_dom"/>
</dbReference>
<evidence type="ECO:0000256" key="10">
    <source>
        <dbReference type="ARBA" id="ARBA00023170"/>
    </source>
</evidence>
<dbReference type="AlphaFoldDB" id="A0A2A4I4X2"/>
<keyword evidence="4 12" id="KW-1134">Transmembrane beta strand</keyword>
<reference evidence="17 18" key="1">
    <citation type="submission" date="2017-09" db="EMBL/GenBank/DDBJ databases">
        <title>Sphingomonas adhaesiva DSM 7418, whole genome shotgun sequence.</title>
        <authorList>
            <person name="Feng G."/>
            <person name="Zhu H."/>
        </authorList>
    </citation>
    <scope>NUCLEOTIDE SEQUENCE [LARGE SCALE GENOMIC DNA]</scope>
    <source>
        <strain evidence="17 18">DSM 7418</strain>
    </source>
</reference>
<dbReference type="GO" id="GO:0015344">
    <property type="term" value="F:siderophore uptake transmembrane transporter activity"/>
    <property type="evidence" value="ECO:0007669"/>
    <property type="project" value="TreeGrafter"/>
</dbReference>
<evidence type="ECO:0000256" key="11">
    <source>
        <dbReference type="ARBA" id="ARBA00023237"/>
    </source>
</evidence>
<dbReference type="SUPFAM" id="SSF56935">
    <property type="entry name" value="Porins"/>
    <property type="match status" value="1"/>
</dbReference>
<dbReference type="Proteomes" id="UP000218323">
    <property type="component" value="Unassembled WGS sequence"/>
</dbReference>
<evidence type="ECO:0000256" key="3">
    <source>
        <dbReference type="ARBA" id="ARBA00022448"/>
    </source>
</evidence>
<evidence type="ECO:0000256" key="8">
    <source>
        <dbReference type="ARBA" id="ARBA00023077"/>
    </source>
</evidence>
<comment type="subcellular location">
    <subcellularLocation>
        <location evidence="1 12">Cell outer membrane</location>
        <topology evidence="1 12">Multi-pass membrane protein</topology>
    </subcellularLocation>
</comment>
<feature type="domain" description="TonB-dependent receptor-like beta-barrel" evidence="15">
    <location>
        <begin position="265"/>
        <end position="782"/>
    </location>
</feature>
<evidence type="ECO:0000256" key="4">
    <source>
        <dbReference type="ARBA" id="ARBA00022452"/>
    </source>
</evidence>
<evidence type="ECO:0000313" key="18">
    <source>
        <dbReference type="Proteomes" id="UP000218323"/>
    </source>
</evidence>
<dbReference type="InterPro" id="IPR036942">
    <property type="entry name" value="Beta-barrel_TonB_sf"/>
</dbReference>